<dbReference type="AlphaFoldDB" id="A0A7C2FZ48"/>
<organism evidence="1">
    <name type="scientific">Thermosphaera aggregans</name>
    <dbReference type="NCBI Taxonomy" id="54254"/>
    <lineage>
        <taxon>Archaea</taxon>
        <taxon>Thermoproteota</taxon>
        <taxon>Thermoprotei</taxon>
        <taxon>Desulfurococcales</taxon>
        <taxon>Desulfurococcaceae</taxon>
        <taxon>Thermosphaera</taxon>
    </lineage>
</organism>
<dbReference type="EMBL" id="DSJT01000016">
    <property type="protein sequence ID" value="HEF87266.1"/>
    <property type="molecule type" value="Genomic_DNA"/>
</dbReference>
<protein>
    <submittedName>
        <fullName evidence="1">Uncharacterized protein</fullName>
    </submittedName>
</protein>
<accession>A0A7C2FZ48</accession>
<gene>
    <name evidence="1" type="ORF">ENP55_03035</name>
</gene>
<name>A0A7C2FZ48_9CREN</name>
<evidence type="ECO:0000313" key="1">
    <source>
        <dbReference type="EMBL" id="HEF87266.1"/>
    </source>
</evidence>
<reference evidence="1" key="1">
    <citation type="journal article" date="2020" name="mSystems">
        <title>Genome- and Community-Level Interaction Insights into Carbon Utilization and Element Cycling Functions of Hydrothermarchaeota in Hydrothermal Sediment.</title>
        <authorList>
            <person name="Zhou Z."/>
            <person name="Liu Y."/>
            <person name="Xu W."/>
            <person name="Pan J."/>
            <person name="Luo Z.H."/>
            <person name="Li M."/>
        </authorList>
    </citation>
    <scope>NUCLEOTIDE SEQUENCE [LARGE SCALE GENOMIC DNA]</scope>
    <source>
        <strain evidence="1">SpSt-23</strain>
    </source>
</reference>
<proteinExistence type="predicted"/>
<comment type="caution">
    <text evidence="1">The sequence shown here is derived from an EMBL/GenBank/DDBJ whole genome shotgun (WGS) entry which is preliminary data.</text>
</comment>
<sequence>MLISLIEEHYGRHDIAGEIAEFSKNRWVAVEGCVEDRRVFIRCFRDQPLRIENGKDVVDCLKRYRRLNARSFYASINVYKSLHNREALDEPGNIVFTTPFFDIDGSLENWRIILDAAMVIVDFLEEKGVSKSVYLLWSGEGFT</sequence>